<evidence type="ECO:0000313" key="1">
    <source>
        <dbReference type="EMBL" id="MDH2007383.1"/>
    </source>
</evidence>
<dbReference type="EMBL" id="JAOCJW010000067">
    <property type="protein sequence ID" value="MDH2007383.1"/>
    <property type="molecule type" value="Genomic_DNA"/>
</dbReference>
<dbReference type="Gene3D" id="1.10.10.2830">
    <property type="match status" value="1"/>
</dbReference>
<accession>A0AA42W6J4</accession>
<protein>
    <recommendedName>
        <fullName evidence="3">ParB/Sulfiredoxin domain-containing protein</fullName>
    </recommendedName>
</protein>
<evidence type="ECO:0008006" key="3">
    <source>
        <dbReference type="Google" id="ProtNLM"/>
    </source>
</evidence>
<proteinExistence type="predicted"/>
<dbReference type="Proteomes" id="UP001161294">
    <property type="component" value="Unassembled WGS sequence"/>
</dbReference>
<sequence length="245" mass="27144">LADSMKKEGYIQSKALEGYVADVDGKQIIYLTDGHGRLEAYDLAVSEGAELGRLPMVIVPPGTSQEDLQVSLYRHNEGGEKLAPYELALLCKRLSKMGMDTKEIADRLEIGEKYTDDLLALMSADIKLREMVMNDLVAAGIAIDMLRKHGIKAAQVLQAELDKVQGTGGKKLTKKHLPEQIFKKKVTKAAPTLFNVMRDVKSDPGYEYISEELRERLDKLMSEFGDLLANGDTKPADDEMADLID</sequence>
<dbReference type="AlphaFoldDB" id="A0AA42W6J4"/>
<comment type="caution">
    <text evidence="1">The sequence shown here is derived from an EMBL/GenBank/DDBJ whole genome shotgun (WGS) entry which is preliminary data.</text>
</comment>
<gene>
    <name evidence="1" type="ORF">N5J23_17930</name>
</gene>
<evidence type="ECO:0000313" key="2">
    <source>
        <dbReference type="Proteomes" id="UP001161294"/>
    </source>
</evidence>
<name>A0AA42W6J4_9BURK</name>
<organism evidence="1 2">
    <name type="scientific">Comamonas aquatica</name>
    <dbReference type="NCBI Taxonomy" id="225991"/>
    <lineage>
        <taxon>Bacteria</taxon>
        <taxon>Pseudomonadati</taxon>
        <taxon>Pseudomonadota</taxon>
        <taxon>Betaproteobacteria</taxon>
        <taxon>Burkholderiales</taxon>
        <taxon>Comamonadaceae</taxon>
        <taxon>Comamonas</taxon>
    </lineage>
</organism>
<dbReference type="SUPFAM" id="SSF109709">
    <property type="entry name" value="KorB DNA-binding domain-like"/>
    <property type="match status" value="1"/>
</dbReference>
<reference evidence="1" key="1">
    <citation type="submission" date="2022-09" db="EMBL/GenBank/DDBJ databases">
        <title>Intensive care unit water sources are persistently colonized with multi-drug resistant bacteria and are the site of extensive horizontal gene transfer of antibiotic resistance genes.</title>
        <authorList>
            <person name="Diorio-Toth L."/>
        </authorList>
    </citation>
    <scope>NUCLEOTIDE SEQUENCE</scope>
    <source>
        <strain evidence="1">GD03686</strain>
    </source>
</reference>
<feature type="non-terminal residue" evidence="1">
    <location>
        <position position="1"/>
    </location>
</feature>